<protein>
    <recommendedName>
        <fullName evidence="2">histidine kinase</fullName>
        <ecNumber evidence="2">2.7.13.3</ecNumber>
    </recommendedName>
</protein>
<dbReference type="SMART" id="SM00387">
    <property type="entry name" value="HATPase_c"/>
    <property type="match status" value="1"/>
</dbReference>
<dbReference type="SMART" id="SM00065">
    <property type="entry name" value="GAF"/>
    <property type="match status" value="1"/>
</dbReference>
<evidence type="ECO:0000256" key="1">
    <source>
        <dbReference type="ARBA" id="ARBA00000085"/>
    </source>
</evidence>
<evidence type="ECO:0000256" key="3">
    <source>
        <dbReference type="ARBA" id="ARBA00022553"/>
    </source>
</evidence>
<dbReference type="PANTHER" id="PTHR43711:SF1">
    <property type="entry name" value="HISTIDINE KINASE 1"/>
    <property type="match status" value="1"/>
</dbReference>
<keyword evidence="6" id="KW-0902">Two-component regulatory system</keyword>
<dbReference type="InterPro" id="IPR036890">
    <property type="entry name" value="HATPase_C_sf"/>
</dbReference>
<dbReference type="InterPro" id="IPR003594">
    <property type="entry name" value="HATPase_dom"/>
</dbReference>
<dbReference type="AlphaFoldDB" id="A0A6A8GJP8"/>
<dbReference type="SUPFAM" id="SSF55781">
    <property type="entry name" value="GAF domain-like"/>
    <property type="match status" value="1"/>
</dbReference>
<dbReference type="PROSITE" id="PS50109">
    <property type="entry name" value="HIS_KIN"/>
    <property type="match status" value="1"/>
</dbReference>
<dbReference type="InterPro" id="IPR035965">
    <property type="entry name" value="PAS-like_dom_sf"/>
</dbReference>
<dbReference type="Proteomes" id="UP000439022">
    <property type="component" value="Unassembled WGS sequence"/>
</dbReference>
<dbReference type="CDD" id="cd00082">
    <property type="entry name" value="HisKA"/>
    <property type="match status" value="1"/>
</dbReference>
<dbReference type="SUPFAM" id="SSF55785">
    <property type="entry name" value="PYP-like sensor domain (PAS domain)"/>
    <property type="match status" value="2"/>
</dbReference>
<feature type="domain" description="PAS" evidence="8">
    <location>
        <begin position="8"/>
        <end position="61"/>
    </location>
</feature>
<dbReference type="GO" id="GO:0000155">
    <property type="term" value="F:phosphorelay sensor kinase activity"/>
    <property type="evidence" value="ECO:0007669"/>
    <property type="project" value="InterPro"/>
</dbReference>
<dbReference type="CDD" id="cd00130">
    <property type="entry name" value="PAS"/>
    <property type="match status" value="2"/>
</dbReference>
<evidence type="ECO:0000256" key="5">
    <source>
        <dbReference type="ARBA" id="ARBA00022777"/>
    </source>
</evidence>
<evidence type="ECO:0000259" key="8">
    <source>
        <dbReference type="PROSITE" id="PS50112"/>
    </source>
</evidence>
<reference evidence="9 10" key="1">
    <citation type="submission" date="2019-11" db="EMBL/GenBank/DDBJ databases">
        <title>Whole genome sequence of Haloferax sp. MBLA0076.</title>
        <authorList>
            <person name="Seo M.-J."/>
            <person name="Cho E.-S."/>
        </authorList>
    </citation>
    <scope>NUCLEOTIDE SEQUENCE [LARGE SCALE GENOMIC DNA]</scope>
    <source>
        <strain evidence="9 10">MBLA0076</strain>
    </source>
</reference>
<dbReference type="NCBIfam" id="TIGR00229">
    <property type="entry name" value="sensory_box"/>
    <property type="match status" value="2"/>
</dbReference>
<dbReference type="Pfam" id="PF02518">
    <property type="entry name" value="HATPase_c"/>
    <property type="match status" value="1"/>
</dbReference>
<dbReference type="Pfam" id="PF00512">
    <property type="entry name" value="HisKA"/>
    <property type="match status" value="1"/>
</dbReference>
<sequence>MCQGFPIDEQSVASIIDASPDSMLLVNSEGEICYANARVEELFGYAPDELIGEEIEKLVPEGVSETHITEREAYFQNPQARPMGAEIELFGRHKDGTLLPVDISLGPLESRGEKYVMAAVRDIDDQKALRAKYKTVLEAVPDAVVVAAVSSGEIVDANEQVYELLGYKPRELIGEPQNILHPSDEITRYRELFTNHVDSDRAIIDQLPDGSDVYVETKNRVKIPVEINAQVFKLGDQQLVAGVFRDVTTRKERQQALEGLLAATRDLFAAEGAEEVATLTSETATQVCDLPINGVHLHDPTTSALVPVAWSNEVETIFDGTPPSISKGEGLAWEAFETGTPEIHSNIPEEDGVMNEDTPFLSELYLPLGEHGVLLLSSPVADGFDETDVALAQVLAANAQVALARVEREQQLESQNERLENFASILSHDLRNPLNVVSGRLGLEREQNDSEHLLKAEQALERMETLIDDMWTQTRHGQPLAETEVVTLSSVTNRCWEVIDTSEATLTIESDLSFHADSSRLQQLLENLIRNAIEHGGRDVEIRVGGLDDRAGFFVADDGPGVPAGTREQVFTPGYTTGEVGTGLGLAIVREIADAHHWEINVTDSDDGGAQFVITDVQVTQ</sequence>
<dbReference type="Gene3D" id="1.10.287.130">
    <property type="match status" value="1"/>
</dbReference>
<dbReference type="EMBL" id="WKJO01000002">
    <property type="protein sequence ID" value="MRX23488.1"/>
    <property type="molecule type" value="Genomic_DNA"/>
</dbReference>
<accession>A0A6A8GJP8</accession>
<dbReference type="SUPFAM" id="SSF47384">
    <property type="entry name" value="Homodimeric domain of signal transducing histidine kinase"/>
    <property type="match status" value="1"/>
</dbReference>
<feature type="domain" description="Histidine kinase" evidence="7">
    <location>
        <begin position="425"/>
        <end position="615"/>
    </location>
</feature>
<evidence type="ECO:0000256" key="6">
    <source>
        <dbReference type="ARBA" id="ARBA00023012"/>
    </source>
</evidence>
<evidence type="ECO:0000313" key="10">
    <source>
        <dbReference type="Proteomes" id="UP000439022"/>
    </source>
</evidence>
<keyword evidence="10" id="KW-1185">Reference proteome</keyword>
<evidence type="ECO:0000313" key="9">
    <source>
        <dbReference type="EMBL" id="MRX23488.1"/>
    </source>
</evidence>
<dbReference type="InterPro" id="IPR050736">
    <property type="entry name" value="Sensor_HK_Regulatory"/>
</dbReference>
<comment type="caution">
    <text evidence="9">The sequence shown here is derived from an EMBL/GenBank/DDBJ whole genome shotgun (WGS) entry which is preliminary data.</text>
</comment>
<organism evidence="9 10">
    <name type="scientific">Haloferax litoreum</name>
    <dbReference type="NCBI Taxonomy" id="2666140"/>
    <lineage>
        <taxon>Archaea</taxon>
        <taxon>Methanobacteriati</taxon>
        <taxon>Methanobacteriota</taxon>
        <taxon>Stenosarchaea group</taxon>
        <taxon>Halobacteria</taxon>
        <taxon>Halobacteriales</taxon>
        <taxon>Haloferacaceae</taxon>
        <taxon>Haloferax</taxon>
    </lineage>
</organism>
<proteinExistence type="predicted"/>
<dbReference type="InterPro" id="IPR004358">
    <property type="entry name" value="Sig_transdc_His_kin-like_C"/>
</dbReference>
<evidence type="ECO:0000256" key="4">
    <source>
        <dbReference type="ARBA" id="ARBA00022679"/>
    </source>
</evidence>
<dbReference type="Gene3D" id="3.30.450.20">
    <property type="entry name" value="PAS domain"/>
    <property type="match status" value="2"/>
</dbReference>
<keyword evidence="4" id="KW-0808">Transferase</keyword>
<dbReference type="PANTHER" id="PTHR43711">
    <property type="entry name" value="TWO-COMPONENT HISTIDINE KINASE"/>
    <property type="match status" value="1"/>
</dbReference>
<gene>
    <name evidence="9" type="ORF">GJR96_16180</name>
</gene>
<feature type="domain" description="PAS" evidence="8">
    <location>
        <begin position="129"/>
        <end position="184"/>
    </location>
</feature>
<dbReference type="RefSeq" id="WP_151164406.1">
    <property type="nucleotide sequence ID" value="NZ_WKJO01000002.1"/>
</dbReference>
<dbReference type="InterPro" id="IPR003018">
    <property type="entry name" value="GAF"/>
</dbReference>
<dbReference type="Gene3D" id="3.30.565.10">
    <property type="entry name" value="Histidine kinase-like ATPase, C-terminal domain"/>
    <property type="match status" value="1"/>
</dbReference>
<dbReference type="SMART" id="SM00388">
    <property type="entry name" value="HisKA"/>
    <property type="match status" value="1"/>
</dbReference>
<dbReference type="InterPro" id="IPR036097">
    <property type="entry name" value="HisK_dim/P_sf"/>
</dbReference>
<dbReference type="InterPro" id="IPR029016">
    <property type="entry name" value="GAF-like_dom_sf"/>
</dbReference>
<dbReference type="PROSITE" id="PS50112">
    <property type="entry name" value="PAS"/>
    <property type="match status" value="2"/>
</dbReference>
<dbReference type="Pfam" id="PF13426">
    <property type="entry name" value="PAS_9"/>
    <property type="match status" value="2"/>
</dbReference>
<dbReference type="CDD" id="cd00075">
    <property type="entry name" value="HATPase"/>
    <property type="match status" value="1"/>
</dbReference>
<evidence type="ECO:0000256" key="2">
    <source>
        <dbReference type="ARBA" id="ARBA00012438"/>
    </source>
</evidence>
<dbReference type="Pfam" id="PF13185">
    <property type="entry name" value="GAF_2"/>
    <property type="match status" value="1"/>
</dbReference>
<dbReference type="SMART" id="SM00091">
    <property type="entry name" value="PAS"/>
    <property type="match status" value="2"/>
</dbReference>
<dbReference type="Gene3D" id="3.30.450.40">
    <property type="match status" value="1"/>
</dbReference>
<dbReference type="SUPFAM" id="SSF55874">
    <property type="entry name" value="ATPase domain of HSP90 chaperone/DNA topoisomerase II/histidine kinase"/>
    <property type="match status" value="1"/>
</dbReference>
<evidence type="ECO:0000259" key="7">
    <source>
        <dbReference type="PROSITE" id="PS50109"/>
    </source>
</evidence>
<dbReference type="EC" id="2.7.13.3" evidence="2"/>
<dbReference type="InterPro" id="IPR000014">
    <property type="entry name" value="PAS"/>
</dbReference>
<dbReference type="PRINTS" id="PR00344">
    <property type="entry name" value="BCTRLSENSOR"/>
</dbReference>
<keyword evidence="5" id="KW-0418">Kinase</keyword>
<comment type="catalytic activity">
    <reaction evidence="1">
        <text>ATP + protein L-histidine = ADP + protein N-phospho-L-histidine.</text>
        <dbReference type="EC" id="2.7.13.3"/>
    </reaction>
</comment>
<dbReference type="InterPro" id="IPR003661">
    <property type="entry name" value="HisK_dim/P_dom"/>
</dbReference>
<keyword evidence="3" id="KW-0597">Phosphoprotein</keyword>
<name>A0A6A8GJP8_9EURY</name>
<dbReference type="InterPro" id="IPR005467">
    <property type="entry name" value="His_kinase_dom"/>
</dbReference>